<reference evidence="1" key="2">
    <citation type="journal article" date="2022" name="New Phytol.">
        <title>Evolutionary transition to the ectomycorrhizal habit in the genomes of a hyperdiverse lineage of mushroom-forming fungi.</title>
        <authorList>
            <person name="Looney B."/>
            <person name="Miyauchi S."/>
            <person name="Morin E."/>
            <person name="Drula E."/>
            <person name="Courty P.E."/>
            <person name="Kohler A."/>
            <person name="Kuo A."/>
            <person name="LaButti K."/>
            <person name="Pangilinan J."/>
            <person name="Lipzen A."/>
            <person name="Riley R."/>
            <person name="Andreopoulos W."/>
            <person name="He G."/>
            <person name="Johnson J."/>
            <person name="Nolan M."/>
            <person name="Tritt A."/>
            <person name="Barry K.W."/>
            <person name="Grigoriev I.V."/>
            <person name="Nagy L.G."/>
            <person name="Hibbett D."/>
            <person name="Henrissat B."/>
            <person name="Matheny P.B."/>
            <person name="Labbe J."/>
            <person name="Martin F.M."/>
        </authorList>
    </citation>
    <scope>NUCLEOTIDE SEQUENCE</scope>
    <source>
        <strain evidence="1">FP105234-sp</strain>
    </source>
</reference>
<gene>
    <name evidence="1" type="ORF">FA95DRAFT_1613580</name>
</gene>
<reference evidence="1" key="1">
    <citation type="submission" date="2021-02" db="EMBL/GenBank/DDBJ databases">
        <authorList>
            <consortium name="DOE Joint Genome Institute"/>
            <person name="Ahrendt S."/>
            <person name="Looney B.P."/>
            <person name="Miyauchi S."/>
            <person name="Morin E."/>
            <person name="Drula E."/>
            <person name="Courty P.E."/>
            <person name="Chicoki N."/>
            <person name="Fauchery L."/>
            <person name="Kohler A."/>
            <person name="Kuo A."/>
            <person name="Labutti K."/>
            <person name="Pangilinan J."/>
            <person name="Lipzen A."/>
            <person name="Riley R."/>
            <person name="Andreopoulos W."/>
            <person name="He G."/>
            <person name="Johnson J."/>
            <person name="Barry K.W."/>
            <person name="Grigoriev I.V."/>
            <person name="Nagy L."/>
            <person name="Hibbett D."/>
            <person name="Henrissat B."/>
            <person name="Matheny P.B."/>
            <person name="Labbe J."/>
            <person name="Martin F."/>
        </authorList>
    </citation>
    <scope>NUCLEOTIDE SEQUENCE</scope>
    <source>
        <strain evidence="1">FP105234-sp</strain>
    </source>
</reference>
<accession>A0ACB8R355</accession>
<keyword evidence="2" id="KW-1185">Reference proteome</keyword>
<name>A0ACB8R355_9AGAM</name>
<dbReference type="EMBL" id="MU276573">
    <property type="protein sequence ID" value="KAI0038175.1"/>
    <property type="molecule type" value="Genomic_DNA"/>
</dbReference>
<sequence length="86" mass="9541">MHRATVKPSSALRLRLPRARAPAAWLSGRYDPALTLPLAHPHARPSSAHARAVLDSEKRVLHPRSMHMRTPTSGRSTDRALTAHQQ</sequence>
<evidence type="ECO:0000313" key="2">
    <source>
        <dbReference type="Proteomes" id="UP000814033"/>
    </source>
</evidence>
<protein>
    <submittedName>
        <fullName evidence="1">Uncharacterized protein</fullName>
    </submittedName>
</protein>
<proteinExistence type="predicted"/>
<dbReference type="Proteomes" id="UP000814033">
    <property type="component" value="Unassembled WGS sequence"/>
</dbReference>
<evidence type="ECO:0000313" key="1">
    <source>
        <dbReference type="EMBL" id="KAI0038175.1"/>
    </source>
</evidence>
<organism evidence="1 2">
    <name type="scientific">Auriscalpium vulgare</name>
    <dbReference type="NCBI Taxonomy" id="40419"/>
    <lineage>
        <taxon>Eukaryota</taxon>
        <taxon>Fungi</taxon>
        <taxon>Dikarya</taxon>
        <taxon>Basidiomycota</taxon>
        <taxon>Agaricomycotina</taxon>
        <taxon>Agaricomycetes</taxon>
        <taxon>Russulales</taxon>
        <taxon>Auriscalpiaceae</taxon>
        <taxon>Auriscalpium</taxon>
    </lineage>
</organism>
<comment type="caution">
    <text evidence="1">The sequence shown here is derived from an EMBL/GenBank/DDBJ whole genome shotgun (WGS) entry which is preliminary data.</text>
</comment>